<dbReference type="InterPro" id="IPR007348">
    <property type="entry name" value="CopC_dom"/>
</dbReference>
<evidence type="ECO:0000256" key="2">
    <source>
        <dbReference type="ARBA" id="ARBA00022723"/>
    </source>
</evidence>
<sequence length="241" mass="25222">MHRVVTAATLVTVPLALLATLVLLAWWAGPAGAHAALLESQPDEGEEIEGGPDVLVLVFNEDIDEPAIIEVTDPAGEEVTDPDAEIDGAEARLDLVDVLAEDGTYEVAWRVVSVDDHSVEGEFSFEAVNVADDEAADDEDDEESDSEVAATDDEGAEDAATDEDLSDDDADEDEHAHDEGAEDEDAEDESTDDDLAALDDADETAAEGGTTTAWVVGLVIVLGLAALAGGLVLGRRRGADR</sequence>
<keyword evidence="10" id="KW-1185">Reference proteome</keyword>
<keyword evidence="4" id="KW-0186">Copper</keyword>
<dbReference type="OrthoDB" id="5242236at2"/>
<gene>
    <name evidence="9" type="ORF">ER308_16765</name>
</gene>
<feature type="region of interest" description="Disordered" evidence="5">
    <location>
        <begin position="133"/>
        <end position="210"/>
    </location>
</feature>
<feature type="transmembrane region" description="Helical" evidence="6">
    <location>
        <begin position="213"/>
        <end position="233"/>
    </location>
</feature>
<organism evidence="9 10">
    <name type="scientific">Egibacter rhizosphaerae</name>
    <dbReference type="NCBI Taxonomy" id="1670831"/>
    <lineage>
        <taxon>Bacteria</taxon>
        <taxon>Bacillati</taxon>
        <taxon>Actinomycetota</taxon>
        <taxon>Nitriliruptoria</taxon>
        <taxon>Egibacterales</taxon>
        <taxon>Egibacteraceae</taxon>
        <taxon>Egibacter</taxon>
    </lineage>
</organism>
<dbReference type="PANTHER" id="PTHR34820:SF4">
    <property type="entry name" value="INNER MEMBRANE PROTEIN YEBZ"/>
    <property type="match status" value="1"/>
</dbReference>
<feature type="domain" description="CopC" evidence="8">
    <location>
        <begin position="34"/>
        <end position="126"/>
    </location>
</feature>
<dbReference type="GO" id="GO:0046688">
    <property type="term" value="P:response to copper ion"/>
    <property type="evidence" value="ECO:0007669"/>
    <property type="project" value="InterPro"/>
</dbReference>
<keyword evidence="2" id="KW-0479">Metal-binding</keyword>
<dbReference type="InterPro" id="IPR014755">
    <property type="entry name" value="Cu-Rt/internalin_Ig-like"/>
</dbReference>
<evidence type="ECO:0000256" key="3">
    <source>
        <dbReference type="ARBA" id="ARBA00022729"/>
    </source>
</evidence>
<evidence type="ECO:0000256" key="6">
    <source>
        <dbReference type="SAM" id="Phobius"/>
    </source>
</evidence>
<proteinExistence type="predicted"/>
<evidence type="ECO:0000313" key="10">
    <source>
        <dbReference type="Proteomes" id="UP000291469"/>
    </source>
</evidence>
<evidence type="ECO:0000259" key="8">
    <source>
        <dbReference type="Pfam" id="PF04234"/>
    </source>
</evidence>
<dbReference type="Proteomes" id="UP000291469">
    <property type="component" value="Chromosome"/>
</dbReference>
<evidence type="ECO:0000256" key="4">
    <source>
        <dbReference type="ARBA" id="ARBA00023008"/>
    </source>
</evidence>
<dbReference type="Gene3D" id="2.60.40.1220">
    <property type="match status" value="1"/>
</dbReference>
<dbReference type="EMBL" id="CP036402">
    <property type="protein sequence ID" value="QBI21062.1"/>
    <property type="molecule type" value="Genomic_DNA"/>
</dbReference>
<evidence type="ECO:0000313" key="9">
    <source>
        <dbReference type="EMBL" id="QBI21062.1"/>
    </source>
</evidence>
<feature type="chain" id="PRO_5019473459" evidence="7">
    <location>
        <begin position="36"/>
        <end position="241"/>
    </location>
</feature>
<keyword evidence="6" id="KW-0472">Membrane</keyword>
<dbReference type="InterPro" id="IPR032694">
    <property type="entry name" value="CopC/D"/>
</dbReference>
<dbReference type="GO" id="GO:0006825">
    <property type="term" value="P:copper ion transport"/>
    <property type="evidence" value="ECO:0007669"/>
    <property type="project" value="InterPro"/>
</dbReference>
<keyword evidence="6" id="KW-0812">Transmembrane</keyword>
<dbReference type="AlphaFoldDB" id="A0A411YJ07"/>
<accession>A0A411YJ07</accession>
<dbReference type="GO" id="GO:0005886">
    <property type="term" value="C:plasma membrane"/>
    <property type="evidence" value="ECO:0007669"/>
    <property type="project" value="TreeGrafter"/>
</dbReference>
<protein>
    <submittedName>
        <fullName evidence="9">Copper resistance protein CopC</fullName>
    </submittedName>
</protein>
<feature type="compositionally biased region" description="Acidic residues" evidence="5">
    <location>
        <begin position="133"/>
        <end position="173"/>
    </location>
</feature>
<dbReference type="Pfam" id="PF04234">
    <property type="entry name" value="CopC"/>
    <property type="match status" value="1"/>
</dbReference>
<feature type="signal peptide" evidence="7">
    <location>
        <begin position="1"/>
        <end position="35"/>
    </location>
</feature>
<reference evidence="9 10" key="1">
    <citation type="submission" date="2019-01" db="EMBL/GenBank/DDBJ databases">
        <title>Egibacter rhizosphaerae EGI 80759T.</title>
        <authorList>
            <person name="Chen D.-D."/>
            <person name="Tian Y."/>
            <person name="Jiao J.-Y."/>
            <person name="Zhang X.-T."/>
            <person name="Zhang Y.-G."/>
            <person name="Zhang Y."/>
            <person name="Xiao M."/>
            <person name="Shu W.-S."/>
            <person name="Li W.-J."/>
        </authorList>
    </citation>
    <scope>NUCLEOTIDE SEQUENCE [LARGE SCALE GENOMIC DNA]</scope>
    <source>
        <strain evidence="9 10">EGI 80759</strain>
    </source>
</reference>
<dbReference type="KEGG" id="erz:ER308_16765"/>
<dbReference type="SUPFAM" id="SSF81296">
    <property type="entry name" value="E set domains"/>
    <property type="match status" value="1"/>
</dbReference>
<evidence type="ECO:0000256" key="5">
    <source>
        <dbReference type="SAM" id="MobiDB-lite"/>
    </source>
</evidence>
<name>A0A411YJ07_9ACTN</name>
<keyword evidence="3 7" id="KW-0732">Signal</keyword>
<feature type="compositionally biased region" description="Acidic residues" evidence="5">
    <location>
        <begin position="180"/>
        <end position="205"/>
    </location>
</feature>
<dbReference type="GO" id="GO:0030313">
    <property type="term" value="C:cell envelope"/>
    <property type="evidence" value="ECO:0007669"/>
    <property type="project" value="UniProtKB-SubCell"/>
</dbReference>
<evidence type="ECO:0000256" key="7">
    <source>
        <dbReference type="SAM" id="SignalP"/>
    </source>
</evidence>
<dbReference type="PANTHER" id="PTHR34820">
    <property type="entry name" value="INNER MEMBRANE PROTEIN YEBZ"/>
    <property type="match status" value="1"/>
</dbReference>
<dbReference type="GO" id="GO:0005507">
    <property type="term" value="F:copper ion binding"/>
    <property type="evidence" value="ECO:0007669"/>
    <property type="project" value="InterPro"/>
</dbReference>
<comment type="subcellular location">
    <subcellularLocation>
        <location evidence="1">Cell envelope</location>
    </subcellularLocation>
</comment>
<dbReference type="GO" id="GO:0042597">
    <property type="term" value="C:periplasmic space"/>
    <property type="evidence" value="ECO:0007669"/>
    <property type="project" value="InterPro"/>
</dbReference>
<keyword evidence="6" id="KW-1133">Transmembrane helix</keyword>
<dbReference type="InterPro" id="IPR014756">
    <property type="entry name" value="Ig_E-set"/>
</dbReference>
<evidence type="ECO:0000256" key="1">
    <source>
        <dbReference type="ARBA" id="ARBA00004196"/>
    </source>
</evidence>